<dbReference type="RefSeq" id="WP_012898912.1">
    <property type="nucleotide sequence ID" value="NC_013665.1"/>
</dbReference>
<reference evidence="2 3" key="2">
    <citation type="journal article" date="2008" name="Int. J. Syst. Evol. Microbiol.">
        <title>Methanocella paludicola gen. nov., sp. nov., a methane-producing archaeon, the first isolate of the lineage 'Rice Cluster I', and proposal of the new archaeal order Methanocellales ord. nov.</title>
        <authorList>
            <person name="Sakai S."/>
            <person name="Imachi H."/>
            <person name="Hanada S."/>
            <person name="Ohashi A."/>
            <person name="Harada H."/>
            <person name="Kamagata Y."/>
        </authorList>
    </citation>
    <scope>NUCLEOTIDE SEQUENCE [LARGE SCALE GENOMIC DNA]</scope>
    <source>
        <strain evidence="3">DSM 17711 / JCM 13418 / NBRC 101707 / SANAE</strain>
    </source>
</reference>
<dbReference type="KEGG" id="mpd:MCP_0160"/>
<dbReference type="STRING" id="304371.MCP_0160"/>
<accession>D1YUW0</accession>
<dbReference type="eggNOG" id="arCOG12580">
    <property type="taxonomic scope" value="Archaea"/>
</dbReference>
<dbReference type="OrthoDB" id="359484at2157"/>
<reference evidence="3" key="3">
    <citation type="journal article" date="2011" name="PLoS ONE">
        <title>Genome sequence of a mesophilic hydrogenotrophic methanogen Methanocella paludicola, the first cultivated representative of the order Methanocellales.</title>
        <authorList>
            <person name="Sakai S."/>
            <person name="Takaki Y."/>
            <person name="Shimamura S."/>
            <person name="Sekine M."/>
            <person name="Tajima T."/>
            <person name="Kosugi H."/>
            <person name="Ichikawa N."/>
            <person name="Tasumi E."/>
            <person name="Hiraki A.T."/>
            <person name="Shimizu A."/>
            <person name="Kato Y."/>
            <person name="Nishiko R."/>
            <person name="Mori K."/>
            <person name="Fujita N."/>
            <person name="Imachi H."/>
            <person name="Takai K."/>
        </authorList>
    </citation>
    <scope>NUCLEOTIDE SEQUENCE [LARGE SCALE GENOMIC DNA]</scope>
    <source>
        <strain evidence="3">DSM 17711 / JCM 13418 / NBRC 101707 / SANAE</strain>
    </source>
</reference>
<evidence type="ECO:0000256" key="1">
    <source>
        <dbReference type="SAM" id="MobiDB-lite"/>
    </source>
</evidence>
<evidence type="ECO:0000313" key="3">
    <source>
        <dbReference type="Proteomes" id="UP000001882"/>
    </source>
</evidence>
<keyword evidence="3" id="KW-1185">Reference proteome</keyword>
<sequence>MSDEATKLIECPLEYSLSDDGGAISSGAAVGRIDEENVSIVPKLGEAILFSPREILEFAEGDYSINLLLTSKEKLAITKLGINFENFSRILSKARNDVVMKDMLMQESLVLGGLKGFYEYEGRSGGCELRLFEAGLVLAVERGEPLRFQYSNIAGIAEGDYSLTLTMESGEKLTISRMGGRHEPFKKALNDAMNTLTLKTQELIKGFTPGIDSSSLRRAARLMRDGKAARKADLDAISPAIWRGLEKKIEEVGILEEYKFIGTLAQKDRMCAGFKRGLMGDVTGDYVWILAPVPASNAMILEAVTVGEGETVEPLQSAAEGEATEEEPKDEEVNKSGGRWATYVFSIVPRSQYPAADMDAAADAFIRSLNDCMLSINFRREPIFTSDEDLELPRNIKYWYSVQKLPLLRELRSHFVGRAIHVNKAQWQKAVRAVLEFNVKSKDDRAKYTK</sequence>
<dbReference type="EMBL" id="AP011532">
    <property type="protein sequence ID" value="BAI60232.1"/>
    <property type="molecule type" value="Genomic_DNA"/>
</dbReference>
<dbReference type="AlphaFoldDB" id="D1YUW0"/>
<reference evidence="2 3" key="1">
    <citation type="journal article" date="2007" name="Appl. Environ. Microbiol.">
        <title>Isolation of key methanogens for global methane emission from rice paddy fields: a novel isolate affiliated with the clone cluster rice cluster I.</title>
        <authorList>
            <person name="Sakai S."/>
            <person name="Imachi H."/>
            <person name="Sekiguchi Y."/>
            <person name="Ohashi A."/>
            <person name="Harada H."/>
            <person name="Kamagata Y."/>
        </authorList>
    </citation>
    <scope>NUCLEOTIDE SEQUENCE [LARGE SCALE GENOMIC DNA]</scope>
    <source>
        <strain evidence="3">DSM 17711 / JCM 13418 / NBRC 101707 / SANAE</strain>
    </source>
</reference>
<dbReference type="Proteomes" id="UP000001882">
    <property type="component" value="Chromosome"/>
</dbReference>
<proteinExistence type="predicted"/>
<feature type="region of interest" description="Disordered" evidence="1">
    <location>
        <begin position="313"/>
        <end position="335"/>
    </location>
</feature>
<name>D1YUW0_METPS</name>
<gene>
    <name evidence="2" type="ordered locus">MCP_0160</name>
</gene>
<organism evidence="2 3">
    <name type="scientific">Methanocella paludicola (strain DSM 17711 / JCM 13418 / NBRC 101707 / SANAE)</name>
    <dbReference type="NCBI Taxonomy" id="304371"/>
    <lineage>
        <taxon>Archaea</taxon>
        <taxon>Methanobacteriati</taxon>
        <taxon>Methanobacteriota</taxon>
        <taxon>Stenosarchaea group</taxon>
        <taxon>Methanomicrobia</taxon>
        <taxon>Methanocellales</taxon>
        <taxon>Methanocellaceae</taxon>
        <taxon>Methanocella</taxon>
    </lineage>
</organism>
<dbReference type="GeneID" id="8680313"/>
<dbReference type="InParanoid" id="D1YUW0"/>
<evidence type="ECO:0000313" key="2">
    <source>
        <dbReference type="EMBL" id="BAI60232.1"/>
    </source>
</evidence>
<protein>
    <submittedName>
        <fullName evidence="2">Uncharacterized protein</fullName>
    </submittedName>
</protein>